<name>A0A0U4BFR7_9BACT</name>
<dbReference type="InterPro" id="IPR043781">
    <property type="entry name" value="DUF5723"/>
</dbReference>
<reference evidence="3 4" key="1">
    <citation type="submission" date="2015-12" db="EMBL/GenBank/DDBJ databases">
        <authorList>
            <person name="Shamseldin A."/>
            <person name="Moawad H."/>
            <person name="Abd El-Rahim W.M."/>
            <person name="Sadowsky M.J."/>
        </authorList>
    </citation>
    <scope>NUCLEOTIDE SEQUENCE [LARGE SCALE GENOMIC DNA]</scope>
    <source>
        <strain evidence="3 4">DG5B</strain>
    </source>
</reference>
<dbReference type="RefSeq" id="WP_068192603.1">
    <property type="nucleotide sequence ID" value="NZ_CP013909.1"/>
</dbReference>
<protein>
    <recommendedName>
        <fullName evidence="2">DUF5723 domain-containing protein</fullName>
    </recommendedName>
</protein>
<dbReference type="Proteomes" id="UP000059542">
    <property type="component" value="Chromosome"/>
</dbReference>
<accession>A0A0U4BFR7</accession>
<evidence type="ECO:0000313" key="4">
    <source>
        <dbReference type="Proteomes" id="UP000059542"/>
    </source>
</evidence>
<feature type="domain" description="DUF5723" evidence="2">
    <location>
        <begin position="58"/>
        <end position="433"/>
    </location>
</feature>
<evidence type="ECO:0000259" key="2">
    <source>
        <dbReference type="Pfam" id="PF18990"/>
    </source>
</evidence>
<keyword evidence="4" id="KW-1185">Reference proteome</keyword>
<keyword evidence="1" id="KW-0732">Signal</keyword>
<dbReference type="Pfam" id="PF18990">
    <property type="entry name" value="DUF5723"/>
    <property type="match status" value="1"/>
</dbReference>
<organism evidence="3 4">
    <name type="scientific">Hymenobacter sedentarius</name>
    <dbReference type="NCBI Taxonomy" id="1411621"/>
    <lineage>
        <taxon>Bacteria</taxon>
        <taxon>Pseudomonadati</taxon>
        <taxon>Bacteroidota</taxon>
        <taxon>Cytophagia</taxon>
        <taxon>Cytophagales</taxon>
        <taxon>Hymenobacteraceae</taxon>
        <taxon>Hymenobacter</taxon>
    </lineage>
</organism>
<evidence type="ECO:0000313" key="3">
    <source>
        <dbReference type="EMBL" id="ALW85403.1"/>
    </source>
</evidence>
<dbReference type="AlphaFoldDB" id="A0A0U4BFR7"/>
<sequence length="473" mass="49810">MRLSLRFLPLAALLALPAAVQAQNELSNFTATGRGGVINTFAQDYQAIGINPANLGRNSESTVAFTIGEVGAGLASRSLSKTLFKHILFDSNQAIGPAERAELVKGFEGANALNFNVDATTLGFAISLPNGLGGLAVSNRQRVSSHLALNHNAADVIINGKDAASVQPYYPTTPTGTPTLPPPPLSTFLDGTAIQLAWTSEYNISYGMLVLDQPGLKLSAGAGYRYIQGIGIADIQVEGGNLSAYSALSPIFNVDYGTLASSPQFNAETGSGLHPVGHGHGYDLGLAAEVGKIIRLGASVTDLGTMTWTGNVVTATDQKLQRPTSTSLQTYDVLSEIVNQFDTNQSNFFTYQAEQKRTASLPAKVRLGAGIRISSLFEAGVDFTAPLKKVAGNLTSPFLGLGLDYKPTHWLRLSSGVSGGAGYGTSLPLGLTLVTPSWEAGISSRDVLGYTNEKSPYYSVALGFLRFKIGNKE</sequence>
<feature type="chain" id="PRO_5006847098" description="DUF5723 domain-containing protein" evidence="1">
    <location>
        <begin position="23"/>
        <end position="473"/>
    </location>
</feature>
<dbReference type="EMBL" id="CP013909">
    <property type="protein sequence ID" value="ALW85403.1"/>
    <property type="molecule type" value="Genomic_DNA"/>
</dbReference>
<proteinExistence type="predicted"/>
<evidence type="ECO:0000256" key="1">
    <source>
        <dbReference type="SAM" id="SignalP"/>
    </source>
</evidence>
<dbReference type="KEGG" id="hyg:AUC43_10035"/>
<dbReference type="Gene3D" id="2.40.160.60">
    <property type="entry name" value="Outer membrane protein transport protein (OMPP1/FadL/TodX)"/>
    <property type="match status" value="1"/>
</dbReference>
<gene>
    <name evidence="3" type="ORF">AUC43_10035</name>
</gene>
<dbReference type="OrthoDB" id="9808610at2"/>
<feature type="signal peptide" evidence="1">
    <location>
        <begin position="1"/>
        <end position="22"/>
    </location>
</feature>